<comment type="caution">
    <text evidence="1">The sequence shown here is derived from an EMBL/GenBank/DDBJ whole genome shotgun (WGS) entry which is preliminary data.</text>
</comment>
<proteinExistence type="predicted"/>
<dbReference type="EMBL" id="MCRJ01000006">
    <property type="protein sequence ID" value="ODN72196.1"/>
    <property type="molecule type" value="Genomic_DNA"/>
</dbReference>
<reference evidence="1 2" key="1">
    <citation type="submission" date="2016-07" db="EMBL/GenBank/DDBJ databases">
        <title>Draft Genome Sequence of Methylobrevis pamukkalensis PK2.</title>
        <authorList>
            <person name="Vasilenko O.V."/>
            <person name="Doronina N.V."/>
            <person name="Shmareva M.N."/>
            <person name="Tarlachkov S.V."/>
            <person name="Mustakhimov I."/>
            <person name="Trotsenko Y.A."/>
        </authorList>
    </citation>
    <scope>NUCLEOTIDE SEQUENCE [LARGE SCALE GENOMIC DNA]</scope>
    <source>
        <strain evidence="1 2">PK2</strain>
    </source>
</reference>
<protein>
    <submittedName>
        <fullName evidence="1">Uncharacterized protein</fullName>
    </submittedName>
</protein>
<evidence type="ECO:0000313" key="2">
    <source>
        <dbReference type="Proteomes" id="UP000094622"/>
    </source>
</evidence>
<gene>
    <name evidence="1" type="ORF">A6302_00494</name>
</gene>
<dbReference type="RefSeq" id="WP_069305659.1">
    <property type="nucleotide sequence ID" value="NZ_MCRJ01000006.1"/>
</dbReference>
<dbReference type="Proteomes" id="UP000094622">
    <property type="component" value="Unassembled WGS sequence"/>
</dbReference>
<keyword evidence="2" id="KW-1185">Reference proteome</keyword>
<accession>A0A1E3H8S2</accession>
<evidence type="ECO:0000313" key="1">
    <source>
        <dbReference type="EMBL" id="ODN72196.1"/>
    </source>
</evidence>
<dbReference type="AlphaFoldDB" id="A0A1E3H8S2"/>
<name>A0A1E3H8S2_9HYPH</name>
<sequence>MDLSPAECAEAQELHEEIQKAIAGHGARPVIAALTHNIACCVAQVAAVKGPEFVAALTAEVCEEAQQIALDNMSFVLEALRKAGQVPPEPRRLQ</sequence>
<organism evidence="1 2">
    <name type="scientific">Methylobrevis pamukkalensis</name>
    <dbReference type="NCBI Taxonomy" id="1439726"/>
    <lineage>
        <taxon>Bacteria</taxon>
        <taxon>Pseudomonadati</taxon>
        <taxon>Pseudomonadota</taxon>
        <taxon>Alphaproteobacteria</taxon>
        <taxon>Hyphomicrobiales</taxon>
        <taxon>Pleomorphomonadaceae</taxon>
        <taxon>Methylobrevis</taxon>
    </lineage>
</organism>